<feature type="region of interest" description="Disordered" evidence="1">
    <location>
        <begin position="1"/>
        <end position="92"/>
    </location>
</feature>
<feature type="region of interest" description="Disordered" evidence="1">
    <location>
        <begin position="323"/>
        <end position="396"/>
    </location>
</feature>
<comment type="caution">
    <text evidence="2">The sequence shown here is derived from an EMBL/GenBank/DDBJ whole genome shotgun (WGS) entry which is preliminary data.</text>
</comment>
<feature type="compositionally biased region" description="Polar residues" evidence="1">
    <location>
        <begin position="382"/>
        <end position="392"/>
    </location>
</feature>
<sequence>MARTYHSNNSAPPREKPKDADSNSAPQGSPPEIAMSSLSAPATTSAPTTTLLASATQQAMSTPLAPSDRAAPLTTSAPQATNSLLATPLAPQPLRGYEDLGSNMLMGLEEIDQLEMEPAYPPDQGIAPSEVFSRATSTALESSRSTPVPHPVERQMFAVTSREAPPPSMAGSMTPTATRLSAPTNAQLRGREMSIDPSPHNQIALRGREMSVDTDIPAQDELTTISNIFQGQWLLFVNAKENNNYRLMRIALNQAISTQDTLTTLFGTQRMLEVSDGWLARDELARMERMFHIPPQPLPQTIMEQPATRATSQQAAAVIERPPSTHLPRPSHPDPLAHQSSARQPLHQRPPPPPPPLPPHTHEAQAQAANQLMAPPPVPGQMPQNTGLQPGTHQMEAQRAYPPLQYQGQEAYYGQDEYYYPPQHPPHVPHPYAPQYPNGDQFHHPYQRNNRRADPMTRMLQVGSFFMRAERMINRAQRRRDRGRMAPPAYLPPNNPQ</sequence>
<feature type="compositionally biased region" description="Low complexity" evidence="1">
    <location>
        <begin position="36"/>
        <end position="59"/>
    </location>
</feature>
<feature type="compositionally biased region" description="Pro residues" evidence="1">
    <location>
        <begin position="348"/>
        <end position="359"/>
    </location>
</feature>
<proteinExistence type="predicted"/>
<accession>A0A2N5RTM9</accession>
<evidence type="ECO:0000313" key="2">
    <source>
        <dbReference type="EMBL" id="PLW04354.1"/>
    </source>
</evidence>
<gene>
    <name evidence="2" type="ORF">PCASD_26937</name>
</gene>
<organism evidence="2 3">
    <name type="scientific">Puccinia coronata f. sp. avenae</name>
    <dbReference type="NCBI Taxonomy" id="200324"/>
    <lineage>
        <taxon>Eukaryota</taxon>
        <taxon>Fungi</taxon>
        <taxon>Dikarya</taxon>
        <taxon>Basidiomycota</taxon>
        <taxon>Pucciniomycotina</taxon>
        <taxon>Pucciniomycetes</taxon>
        <taxon>Pucciniales</taxon>
        <taxon>Pucciniaceae</taxon>
        <taxon>Puccinia</taxon>
    </lineage>
</organism>
<evidence type="ECO:0000313" key="3">
    <source>
        <dbReference type="Proteomes" id="UP000235392"/>
    </source>
</evidence>
<dbReference type="EMBL" id="PGCI01001610">
    <property type="protein sequence ID" value="PLW04354.1"/>
    <property type="molecule type" value="Genomic_DNA"/>
</dbReference>
<feature type="region of interest" description="Disordered" evidence="1">
    <location>
        <begin position="475"/>
        <end position="497"/>
    </location>
</feature>
<name>A0A2N5RTM9_9BASI</name>
<dbReference type="Proteomes" id="UP000235392">
    <property type="component" value="Unassembled WGS sequence"/>
</dbReference>
<evidence type="ECO:0000256" key="1">
    <source>
        <dbReference type="SAM" id="MobiDB-lite"/>
    </source>
</evidence>
<feature type="compositionally biased region" description="Polar residues" evidence="1">
    <location>
        <begin position="1"/>
        <end position="11"/>
    </location>
</feature>
<protein>
    <submittedName>
        <fullName evidence="2">Uncharacterized protein</fullName>
    </submittedName>
</protein>
<feature type="compositionally biased region" description="Polar residues" evidence="1">
    <location>
        <begin position="73"/>
        <end position="85"/>
    </location>
</feature>
<dbReference type="AlphaFoldDB" id="A0A2N5RTM9"/>
<reference evidence="2 3" key="1">
    <citation type="submission" date="2017-11" db="EMBL/GenBank/DDBJ databases">
        <title>De novo assembly and phasing of dikaryotic genomes from two isolates of Puccinia coronata f. sp. avenae, the causal agent of oat crown rust.</title>
        <authorList>
            <person name="Miller M.E."/>
            <person name="Zhang Y."/>
            <person name="Omidvar V."/>
            <person name="Sperschneider J."/>
            <person name="Schwessinger B."/>
            <person name="Raley C."/>
            <person name="Palmer J.M."/>
            <person name="Garnica D."/>
            <person name="Upadhyaya N."/>
            <person name="Rathjen J."/>
            <person name="Taylor J.M."/>
            <person name="Park R.F."/>
            <person name="Dodds P.N."/>
            <person name="Hirsch C.D."/>
            <person name="Kianian S.F."/>
            <person name="Figueroa M."/>
        </authorList>
    </citation>
    <scope>NUCLEOTIDE SEQUENCE [LARGE SCALE GENOMIC DNA]</scope>
    <source>
        <strain evidence="2">12SD80</strain>
    </source>
</reference>